<protein>
    <submittedName>
        <fullName evidence="1">DUF3168 domain-containing protein</fullName>
    </submittedName>
</protein>
<gene>
    <name evidence="1" type="ORF">FHP24_05170</name>
</gene>
<dbReference type="AlphaFoldDB" id="A0A5C4XQ73"/>
<dbReference type="Pfam" id="PF11367">
    <property type="entry name" value="Tail_completion_gp17"/>
    <property type="match status" value="1"/>
</dbReference>
<name>A0A5C4XQ73_9HYPH</name>
<organism evidence="1 2">
    <name type="scientific">Aliirhizobium smilacinae</name>
    <dbReference type="NCBI Taxonomy" id="1395944"/>
    <lineage>
        <taxon>Bacteria</taxon>
        <taxon>Pseudomonadati</taxon>
        <taxon>Pseudomonadota</taxon>
        <taxon>Alphaproteobacteria</taxon>
        <taxon>Hyphomicrobiales</taxon>
        <taxon>Rhizobiaceae</taxon>
        <taxon>Aliirhizobium</taxon>
    </lineage>
</organism>
<evidence type="ECO:0000313" key="1">
    <source>
        <dbReference type="EMBL" id="TNM65645.1"/>
    </source>
</evidence>
<dbReference type="OrthoDB" id="7630456at2"/>
<sequence length="132" mass="14406">MNAANALLQAIHARLTGDAGLTVVIGADGVRDRLLARPKLPAIVIGDMETRDFSTVREPGEEHLLALEVWSEGDGRRQVLEIAAKVTALLDDASLVLDGAVLVSLLRVGMRTRREAKTKYYLADIRFRAVTE</sequence>
<accession>A0A5C4XQ73</accession>
<dbReference type="Gene3D" id="3.30.2000.30">
    <property type="match status" value="1"/>
</dbReference>
<dbReference type="EMBL" id="VDMN01000001">
    <property type="protein sequence ID" value="TNM65645.1"/>
    <property type="molecule type" value="Genomic_DNA"/>
</dbReference>
<reference evidence="1 2" key="1">
    <citation type="submission" date="2019-06" db="EMBL/GenBank/DDBJ databases">
        <title>The draft genome of Rhizobium smilacinae PTYR-5.</title>
        <authorList>
            <person name="Liu L."/>
            <person name="Li L."/>
            <person name="Zhang X."/>
        </authorList>
    </citation>
    <scope>NUCLEOTIDE SEQUENCE [LARGE SCALE GENOMIC DNA]</scope>
    <source>
        <strain evidence="1 2">PTYR-5</strain>
    </source>
</reference>
<proteinExistence type="predicted"/>
<evidence type="ECO:0000313" key="2">
    <source>
        <dbReference type="Proteomes" id="UP000311605"/>
    </source>
</evidence>
<dbReference type="InterPro" id="IPR053745">
    <property type="entry name" value="Viral_Tail_Comp_sf"/>
</dbReference>
<dbReference type="Proteomes" id="UP000311605">
    <property type="component" value="Unassembled WGS sequence"/>
</dbReference>
<keyword evidence="2" id="KW-1185">Reference proteome</keyword>
<dbReference type="InterPro" id="IPR021508">
    <property type="entry name" value="Gp17-like"/>
</dbReference>
<comment type="caution">
    <text evidence="1">The sequence shown here is derived from an EMBL/GenBank/DDBJ whole genome shotgun (WGS) entry which is preliminary data.</text>
</comment>
<dbReference type="RefSeq" id="WP_139673792.1">
    <property type="nucleotide sequence ID" value="NZ_VDMN01000001.1"/>
</dbReference>